<comment type="caution">
    <text evidence="3">The sequence shown here is derived from an EMBL/GenBank/DDBJ whole genome shotgun (WGS) entry which is preliminary data.</text>
</comment>
<dbReference type="Proteomes" id="UP000675880">
    <property type="component" value="Unassembled WGS sequence"/>
</dbReference>
<feature type="region of interest" description="Disordered" evidence="1">
    <location>
        <begin position="155"/>
        <end position="180"/>
    </location>
</feature>
<dbReference type="RefSeq" id="WP_213043902.1">
    <property type="nucleotide sequence ID" value="NZ_CAJNBJ010000019.1"/>
</dbReference>
<reference evidence="3 4" key="1">
    <citation type="submission" date="2021-02" db="EMBL/GenBank/DDBJ databases">
        <authorList>
            <person name="Han P."/>
        </authorList>
    </citation>
    <scope>NUCLEOTIDE SEQUENCE [LARGE SCALE GENOMIC DNA]</scope>
    <source>
        <strain evidence="3">Candidatus Nitrospira sp. ZN2</strain>
    </source>
</reference>
<evidence type="ECO:0000313" key="3">
    <source>
        <dbReference type="EMBL" id="CAE6791745.1"/>
    </source>
</evidence>
<sequence length="395" mass="43289">MMTRRLQAQSRPSGSSSSRSAVLSDGRQGDRSCSCGNTCQDCRARQNGKSLPHAWTGTIPPLVYDVLASPGEPLEPGFRGEMESRFGHDFGKVRVHRDGRAAASAEAVRARAYTVGHEVVLGSSAAGLKSRDNFPLLSHELAHVVQQDKAFGSSGQSGLLQRAGLEPSNGAQEVSAASGLPEPDCDTRVADLFLLGAIHCPQRPECCFAQVHDRKNRNLTGIFRADHQLEGKPDCEYGDQKRHDFWLANHWRILEITTSDMTVMNMCGREETLNVEGIDTVKGEPASAVVPGRPPSSTSLPPPHIVDHTQGMWGNTNKIHYDDQCNSIHVVPNETGKETKVYRWDSAQESFVNEQDPADTKTPGQMERFAGIVLKEYVGGEWQGRHCGDLPRWAL</sequence>
<proteinExistence type="predicted"/>
<keyword evidence="4" id="KW-1185">Reference proteome</keyword>
<dbReference type="InterPro" id="IPR025295">
    <property type="entry name" value="eCIS_core_dom"/>
</dbReference>
<feature type="compositionally biased region" description="Low complexity" evidence="1">
    <location>
        <begin position="10"/>
        <end position="20"/>
    </location>
</feature>
<dbReference type="EMBL" id="CAJNBJ010000019">
    <property type="protein sequence ID" value="CAE6791745.1"/>
    <property type="molecule type" value="Genomic_DNA"/>
</dbReference>
<feature type="region of interest" description="Disordered" evidence="1">
    <location>
        <begin position="1"/>
        <end position="35"/>
    </location>
</feature>
<dbReference type="Pfam" id="PF13699">
    <property type="entry name" value="eCIS_core"/>
    <property type="match status" value="1"/>
</dbReference>
<gene>
    <name evidence="3" type="ORF">NSPZN2_60042</name>
</gene>
<evidence type="ECO:0000256" key="1">
    <source>
        <dbReference type="SAM" id="MobiDB-lite"/>
    </source>
</evidence>
<feature type="domain" description="eCIS core" evidence="2">
    <location>
        <begin position="73"/>
        <end position="149"/>
    </location>
</feature>
<protein>
    <recommendedName>
        <fullName evidence="2">eCIS core domain-containing protein</fullName>
    </recommendedName>
</protein>
<evidence type="ECO:0000259" key="2">
    <source>
        <dbReference type="Pfam" id="PF13699"/>
    </source>
</evidence>
<name>A0ABM8S6N4_9BACT</name>
<accession>A0ABM8S6N4</accession>
<evidence type="ECO:0000313" key="4">
    <source>
        <dbReference type="Proteomes" id="UP000675880"/>
    </source>
</evidence>
<organism evidence="3 4">
    <name type="scientific">Nitrospira defluvii</name>
    <dbReference type="NCBI Taxonomy" id="330214"/>
    <lineage>
        <taxon>Bacteria</taxon>
        <taxon>Pseudomonadati</taxon>
        <taxon>Nitrospirota</taxon>
        <taxon>Nitrospiria</taxon>
        <taxon>Nitrospirales</taxon>
        <taxon>Nitrospiraceae</taxon>
        <taxon>Nitrospira</taxon>
    </lineage>
</organism>